<dbReference type="InterPro" id="IPR046896">
    <property type="entry name" value="Cup1-like_N"/>
</dbReference>
<dbReference type="AlphaFoldDB" id="A0A2H4STJ6"/>
<sequence>MPAPRPAPLAPIKGLSIYRQLLRECSYLPPAVRPTIQSLIQTRFQQHRKYDPRAKPHWERAQRVQRTLAAANTGHRRCMEELISKAFGRSGTRRRQLMREFVVPQGAADSQALEALTQTTTTAATTNPPTKAKRPIGNPKNRFFLKWDQPKLLRLLSSQRRHQNEARSTSHLLGTSIKTINPDVDVPKENIWGDPPAECVVNAKKARWWRRSADKMQPPLGRGEWDLLGRLSRGAQEADEWRVPARRVRVGGALAQPLQEESQAAALMRYASHTAAAVERSHGAKRSARAGQQDTGPYGHGHSGKGLSPRWFRRAYARAWMLTPKMEQDPRTLQYTFTFGDLPRLRDATPQQRSIFDGVDANGQLLK</sequence>
<organism evidence="3 4">
    <name type="scientific">Cordyceps militaris</name>
    <name type="common">Caterpillar fungus</name>
    <name type="synonym">Clavaria militaris</name>
    <dbReference type="NCBI Taxonomy" id="73501"/>
    <lineage>
        <taxon>Eukaryota</taxon>
        <taxon>Fungi</taxon>
        <taxon>Dikarya</taxon>
        <taxon>Ascomycota</taxon>
        <taxon>Pezizomycotina</taxon>
        <taxon>Sordariomycetes</taxon>
        <taxon>Hypocreomycetidae</taxon>
        <taxon>Hypocreales</taxon>
        <taxon>Cordycipitaceae</taxon>
        <taxon>Cordyceps</taxon>
    </lineage>
</organism>
<feature type="compositionally biased region" description="Low complexity" evidence="1">
    <location>
        <begin position="121"/>
        <end position="130"/>
    </location>
</feature>
<dbReference type="VEuPathDB" id="FungiDB:CCM_04651"/>
<dbReference type="Pfam" id="PF20263">
    <property type="entry name" value="LYRM2-like"/>
    <property type="match status" value="1"/>
</dbReference>
<evidence type="ECO:0000313" key="4">
    <source>
        <dbReference type="Proteomes" id="UP000323067"/>
    </source>
</evidence>
<evidence type="ECO:0000313" key="3">
    <source>
        <dbReference type="EMBL" id="ATY66424.1"/>
    </source>
</evidence>
<accession>A0A2H4STJ6</accession>
<dbReference type="EMBL" id="CP023327">
    <property type="protein sequence ID" value="ATY66424.1"/>
    <property type="molecule type" value="Genomic_DNA"/>
</dbReference>
<feature type="domain" description="LYR motif-containing protein Cup1-like N-terminal" evidence="2">
    <location>
        <begin position="17"/>
        <end position="98"/>
    </location>
</feature>
<evidence type="ECO:0000259" key="2">
    <source>
        <dbReference type="Pfam" id="PF20263"/>
    </source>
</evidence>
<dbReference type="CDD" id="cd20273">
    <property type="entry name" value="Complex1_LYR_unchar"/>
    <property type="match status" value="1"/>
</dbReference>
<dbReference type="Proteomes" id="UP000323067">
    <property type="component" value="Chromosome ii"/>
</dbReference>
<feature type="region of interest" description="Disordered" evidence="1">
    <location>
        <begin position="121"/>
        <end position="141"/>
    </location>
</feature>
<dbReference type="OrthoDB" id="5521299at2759"/>
<proteinExistence type="predicted"/>
<dbReference type="VEuPathDB" id="FungiDB:A9K55_000736"/>
<protein>
    <recommendedName>
        <fullName evidence="2">LYR motif-containing protein Cup1-like N-terminal domain-containing protein</fullName>
    </recommendedName>
</protein>
<feature type="region of interest" description="Disordered" evidence="1">
    <location>
        <begin position="278"/>
        <end position="306"/>
    </location>
</feature>
<gene>
    <name evidence="3" type="ORF">A9K55_000736</name>
</gene>
<reference evidence="3 4" key="1">
    <citation type="journal article" date="2017" name="BMC Genomics">
        <title>Chromosome level assembly and secondary metabolite potential of the parasitic fungus Cordyceps militaris.</title>
        <authorList>
            <person name="Kramer G.J."/>
            <person name="Nodwell J.R."/>
        </authorList>
    </citation>
    <scope>NUCLEOTIDE SEQUENCE [LARGE SCALE GENOMIC DNA]</scope>
    <source>
        <strain evidence="3 4">ATCC 34164</strain>
    </source>
</reference>
<evidence type="ECO:0000256" key="1">
    <source>
        <dbReference type="SAM" id="MobiDB-lite"/>
    </source>
</evidence>
<name>A0A2H4STJ6_CORMI</name>